<dbReference type="KEGG" id="afg:AFULGI_00014060"/>
<dbReference type="RefSeq" id="WP_010878791.1">
    <property type="nucleotide sequence ID" value="NZ_CP006577.1"/>
</dbReference>
<sequence>MQLTIKWLHLSVDGETCPRCSETGKELLKAVNTLKEFLSPLGFEVVFEEVELTPEDFSRDPFKSNEVWINGRLLEDWIGAKVTQTPCCDVCGDQECRALEVDQQLQEVVKADLVVKAALMAVAELKTSCCSETSCCD</sequence>
<dbReference type="HOGENOM" id="CLU_155898_0_0_2"/>
<dbReference type="Pfam" id="PF10865">
    <property type="entry name" value="DUF2703"/>
    <property type="match status" value="1"/>
</dbReference>
<reference evidence="1 2" key="1">
    <citation type="submission" date="2013-07" db="EMBL/GenBank/DDBJ databases">
        <title>Genome of Archaeoglobus fulgidus.</title>
        <authorList>
            <person name="Fiebig A."/>
            <person name="Birkeland N.-K."/>
        </authorList>
    </citation>
    <scope>NUCLEOTIDE SEQUENCE [LARGE SCALE GENOMIC DNA]</scope>
    <source>
        <strain evidence="1 2">DSM 8774</strain>
    </source>
</reference>
<accession>A0A075WCP6</accession>
<proteinExistence type="predicted"/>
<evidence type="ECO:0008006" key="3">
    <source>
        <dbReference type="Google" id="ProtNLM"/>
    </source>
</evidence>
<gene>
    <name evidence="1" type="ORF">AFULGI_00014060</name>
</gene>
<evidence type="ECO:0000313" key="2">
    <source>
        <dbReference type="Proteomes" id="UP000028501"/>
    </source>
</evidence>
<dbReference type="Proteomes" id="UP000028501">
    <property type="component" value="Chromosome"/>
</dbReference>
<dbReference type="InterPro" id="IPR021219">
    <property type="entry name" value="DUF2703"/>
</dbReference>
<dbReference type="GeneID" id="24794909"/>
<organism evidence="1 2">
    <name type="scientific">Archaeoglobus fulgidus DSM 8774</name>
    <dbReference type="NCBI Taxonomy" id="1344584"/>
    <lineage>
        <taxon>Archaea</taxon>
        <taxon>Methanobacteriati</taxon>
        <taxon>Methanobacteriota</taxon>
        <taxon>Archaeoglobi</taxon>
        <taxon>Archaeoglobales</taxon>
        <taxon>Archaeoglobaceae</taxon>
        <taxon>Archaeoglobus</taxon>
    </lineage>
</organism>
<name>A0A075WCP6_ARCFL</name>
<evidence type="ECO:0000313" key="1">
    <source>
        <dbReference type="EMBL" id="AIG98175.1"/>
    </source>
</evidence>
<protein>
    <recommendedName>
        <fullName evidence="3">DUF2703 domain-containing protein</fullName>
    </recommendedName>
</protein>
<dbReference type="AlphaFoldDB" id="A0A075WCP6"/>
<dbReference type="EMBL" id="CP006577">
    <property type="protein sequence ID" value="AIG98175.1"/>
    <property type="molecule type" value="Genomic_DNA"/>
</dbReference>
<dbReference type="SMR" id="A0A075WCP6"/>